<organism evidence="1 2">
    <name type="scientific">Smallanthus sonchifolius</name>
    <dbReference type="NCBI Taxonomy" id="185202"/>
    <lineage>
        <taxon>Eukaryota</taxon>
        <taxon>Viridiplantae</taxon>
        <taxon>Streptophyta</taxon>
        <taxon>Embryophyta</taxon>
        <taxon>Tracheophyta</taxon>
        <taxon>Spermatophyta</taxon>
        <taxon>Magnoliopsida</taxon>
        <taxon>eudicotyledons</taxon>
        <taxon>Gunneridae</taxon>
        <taxon>Pentapetalae</taxon>
        <taxon>asterids</taxon>
        <taxon>campanulids</taxon>
        <taxon>Asterales</taxon>
        <taxon>Asteraceae</taxon>
        <taxon>Asteroideae</taxon>
        <taxon>Heliantheae alliance</taxon>
        <taxon>Millerieae</taxon>
        <taxon>Smallanthus</taxon>
    </lineage>
</organism>
<keyword evidence="2" id="KW-1185">Reference proteome</keyword>
<sequence length="158" mass="17392">MAPKALKSTSIFLMSSSEYFEDSLGTSVPPESAEATMGIMACMLGEERCGSLLSAPVTFFLHGVCQCCSRKLSVRSALRCNHPNLLMIFLSAASSVDAAEKPIRSNSGLQQLRLSAADLFFSRRTIHTDDNYANLFTKAFDHSRFEHLVNMIGMFNPE</sequence>
<gene>
    <name evidence="1" type="ORF">L1987_45822</name>
</gene>
<dbReference type="EMBL" id="CM042032">
    <property type="protein sequence ID" value="KAI3776062.1"/>
    <property type="molecule type" value="Genomic_DNA"/>
</dbReference>
<evidence type="ECO:0000313" key="2">
    <source>
        <dbReference type="Proteomes" id="UP001056120"/>
    </source>
</evidence>
<evidence type="ECO:0000313" key="1">
    <source>
        <dbReference type="EMBL" id="KAI3776062.1"/>
    </source>
</evidence>
<accession>A0ACB9FY22</accession>
<protein>
    <submittedName>
        <fullName evidence="1">Uncharacterized protein</fullName>
    </submittedName>
</protein>
<dbReference type="Proteomes" id="UP001056120">
    <property type="component" value="Linkage Group LG15"/>
</dbReference>
<proteinExistence type="predicted"/>
<comment type="caution">
    <text evidence="1">The sequence shown here is derived from an EMBL/GenBank/DDBJ whole genome shotgun (WGS) entry which is preliminary data.</text>
</comment>
<reference evidence="2" key="1">
    <citation type="journal article" date="2022" name="Mol. Ecol. Resour.">
        <title>The genomes of chicory, endive, great burdock and yacon provide insights into Asteraceae palaeo-polyploidization history and plant inulin production.</title>
        <authorList>
            <person name="Fan W."/>
            <person name="Wang S."/>
            <person name="Wang H."/>
            <person name="Wang A."/>
            <person name="Jiang F."/>
            <person name="Liu H."/>
            <person name="Zhao H."/>
            <person name="Xu D."/>
            <person name="Zhang Y."/>
        </authorList>
    </citation>
    <scope>NUCLEOTIDE SEQUENCE [LARGE SCALE GENOMIC DNA]</scope>
    <source>
        <strain evidence="2">cv. Yunnan</strain>
    </source>
</reference>
<name>A0ACB9FY22_9ASTR</name>
<reference evidence="1 2" key="2">
    <citation type="journal article" date="2022" name="Mol. Ecol. Resour.">
        <title>The genomes of chicory, endive, great burdock and yacon provide insights into Asteraceae paleo-polyploidization history and plant inulin production.</title>
        <authorList>
            <person name="Fan W."/>
            <person name="Wang S."/>
            <person name="Wang H."/>
            <person name="Wang A."/>
            <person name="Jiang F."/>
            <person name="Liu H."/>
            <person name="Zhao H."/>
            <person name="Xu D."/>
            <person name="Zhang Y."/>
        </authorList>
    </citation>
    <scope>NUCLEOTIDE SEQUENCE [LARGE SCALE GENOMIC DNA]</scope>
    <source>
        <strain evidence="2">cv. Yunnan</strain>
        <tissue evidence="1">Leaves</tissue>
    </source>
</reference>